<dbReference type="EMBL" id="KE560476">
    <property type="protein sequence ID" value="EPZ36707.1"/>
    <property type="molecule type" value="Genomic_DNA"/>
</dbReference>
<dbReference type="InterPro" id="IPR018289">
    <property type="entry name" value="MULE_transposase_dom"/>
</dbReference>
<dbReference type="AlphaFoldDB" id="A0A075B2D6"/>
<dbReference type="PANTHER" id="PTHR47718">
    <property type="entry name" value="OS01G0519700 PROTEIN"/>
    <property type="match status" value="1"/>
</dbReference>
<dbReference type="Proteomes" id="UP000030755">
    <property type="component" value="Unassembled WGS sequence"/>
</dbReference>
<proteinExistence type="predicted"/>
<evidence type="ECO:0000313" key="3">
    <source>
        <dbReference type="Proteomes" id="UP000030755"/>
    </source>
</evidence>
<dbReference type="OrthoDB" id="2402896at2759"/>
<feature type="domain" description="MULE transposase" evidence="1">
    <location>
        <begin position="159"/>
        <end position="235"/>
    </location>
</feature>
<evidence type="ECO:0000259" key="1">
    <source>
        <dbReference type="Pfam" id="PF10551"/>
    </source>
</evidence>
<reference evidence="2 3" key="1">
    <citation type="journal article" date="2013" name="Curr. Biol.">
        <title>Shared signatures of parasitism and phylogenomics unite Cryptomycota and microsporidia.</title>
        <authorList>
            <person name="James T.Y."/>
            <person name="Pelin A."/>
            <person name="Bonen L."/>
            <person name="Ahrendt S."/>
            <person name="Sain D."/>
            <person name="Corradi N."/>
            <person name="Stajich J.E."/>
        </authorList>
    </citation>
    <scope>NUCLEOTIDE SEQUENCE [LARGE SCALE GENOMIC DNA]</scope>
    <source>
        <strain evidence="2 3">CSF55</strain>
    </source>
</reference>
<sequence length="516" mass="58561">MNEYVSAVGELELTSVAIKERILNESKSLGYALSVVRTDKNKIILACSRSKYPSCLARVRISTYKTEIGKIGLHVFEHNHPPSDKVTTLPDNVDDAIRSFTQAQMNSFQIHTAIQQIETEENTYTRIQVERDSLGTVLNFMWSDTRALNNFESTNCDLLLVDTTYKCVKFDQSLALFVSMDCHGVYYIVSAALISLEDARTFTWLINNLKSLCPKLGTSHTIIFTDNDAAMTLAFEGMAFLSHYLDLFYFLQALDPALSSLEDARTFTWLINNPKSVCPKLGTSHTIIVTDHDAAMTLAFEGMALLSHYLDLLHFVQALGRNLRCRMYQYENFRRTIRRHILCISSTELESEIPNLNYVVPILPKVCRKDRSHVFDLGVSGTNSCEAFNRVIKSYGANFASHALSLMQITDFIFDTYTEKYKSIIERKAQLVNVSNMSQSEKDLKQRLGAYAECKLLKQMRKAMFLDVVSHSDNCTYKISSNDIQVATVTLNDSDDDINRVYITSAKKLFAHTLWP</sequence>
<gene>
    <name evidence="2" type="ORF">O9G_005077</name>
</gene>
<evidence type="ECO:0000313" key="2">
    <source>
        <dbReference type="EMBL" id="EPZ36707.1"/>
    </source>
</evidence>
<dbReference type="PANTHER" id="PTHR47718:SF13">
    <property type="entry name" value="OS09G0290500 PROTEIN"/>
    <property type="match status" value="1"/>
</dbReference>
<keyword evidence="3" id="KW-1185">Reference proteome</keyword>
<accession>A0A075B2D6</accession>
<dbReference type="HOGENOM" id="CLU_528017_0_0_1"/>
<organism evidence="2 3">
    <name type="scientific">Rozella allomycis (strain CSF55)</name>
    <dbReference type="NCBI Taxonomy" id="988480"/>
    <lineage>
        <taxon>Eukaryota</taxon>
        <taxon>Fungi</taxon>
        <taxon>Fungi incertae sedis</taxon>
        <taxon>Cryptomycota</taxon>
        <taxon>Cryptomycota incertae sedis</taxon>
        <taxon>Rozella</taxon>
    </lineage>
</organism>
<protein>
    <recommendedName>
        <fullName evidence="1">MULE transposase domain-containing protein</fullName>
    </recommendedName>
</protein>
<name>A0A075B2D6_ROZAC</name>
<dbReference type="STRING" id="988480.A0A075B2D6"/>
<dbReference type="Pfam" id="PF10551">
    <property type="entry name" value="MULE"/>
    <property type="match status" value="1"/>
</dbReference>